<sequence>MNSTQQAGGVEATVRDFWATRPVRPTAGSKVAGVSAAIGRRYGVDPILVRVSFVVLTCYGGAGIVLYMLGWLLFPKEAAPLPGQTTPSREPTRTWIAAVLVVLLFPGMLWMINSMAVLGLAAGPIALYFLHRNQGDRQVTGTENPPPQATPTGENTWVYPGVARQQQTPPAWDPLGAAPFAWDLPEPHEPEPPEPEHRGFRWYNPAALLVTFVCTTVIASLSAPAYFVLATALGLLGAAMVIGAFLRVGRWPIVIAVPLTMIALLASVVHQGRISDVDVEDFGVGDVQSAPASISEVSPSYERSAGTIDLDLSQLQISSGQVVRTGAHVGAGHVQIRVPSAVDVRAECGADVGEVNCLNRYANGRGLRQSITDQGPDGPGGGEIVLTATAGTGNVEVIRD</sequence>
<keyword evidence="1" id="KW-0472">Membrane</keyword>
<feature type="transmembrane region" description="Helical" evidence="1">
    <location>
        <begin position="94"/>
        <end position="127"/>
    </location>
</feature>
<name>A0A4R4V277_9PSEU</name>
<accession>A0A4R4V277</accession>
<protein>
    <submittedName>
        <fullName evidence="3">PspC domain-containing protein</fullName>
    </submittedName>
</protein>
<evidence type="ECO:0000259" key="2">
    <source>
        <dbReference type="Pfam" id="PF04024"/>
    </source>
</evidence>
<comment type="caution">
    <text evidence="3">The sequence shown here is derived from an EMBL/GenBank/DDBJ whole genome shotgun (WGS) entry which is preliminary data.</text>
</comment>
<feature type="domain" description="Phage shock protein PspC N-terminal" evidence="2">
    <location>
        <begin position="21"/>
        <end position="77"/>
    </location>
</feature>
<evidence type="ECO:0000313" key="3">
    <source>
        <dbReference type="EMBL" id="TDC99218.1"/>
    </source>
</evidence>
<gene>
    <name evidence="3" type="ORF">E1181_29895</name>
</gene>
<organism evidence="3 4">
    <name type="scientific">Saccharopolyspora terrae</name>
    <dbReference type="NCBI Taxonomy" id="2530384"/>
    <lineage>
        <taxon>Bacteria</taxon>
        <taxon>Bacillati</taxon>
        <taxon>Actinomycetota</taxon>
        <taxon>Actinomycetes</taxon>
        <taxon>Pseudonocardiales</taxon>
        <taxon>Pseudonocardiaceae</taxon>
        <taxon>Saccharopolyspora</taxon>
    </lineage>
</organism>
<dbReference type="Proteomes" id="UP000295674">
    <property type="component" value="Unassembled WGS sequence"/>
</dbReference>
<keyword evidence="4" id="KW-1185">Reference proteome</keyword>
<dbReference type="OrthoDB" id="3208990at2"/>
<evidence type="ECO:0000256" key="1">
    <source>
        <dbReference type="SAM" id="Phobius"/>
    </source>
</evidence>
<evidence type="ECO:0000313" key="4">
    <source>
        <dbReference type="Proteomes" id="UP000295674"/>
    </source>
</evidence>
<reference evidence="3 4" key="1">
    <citation type="submission" date="2019-03" db="EMBL/GenBank/DDBJ databases">
        <title>Draft genome sequences of novel Actinobacteria.</title>
        <authorList>
            <person name="Sahin N."/>
            <person name="Ay H."/>
            <person name="Saygin H."/>
        </authorList>
    </citation>
    <scope>NUCLEOTIDE SEQUENCE [LARGE SCALE GENOMIC DNA]</scope>
    <source>
        <strain evidence="3 4">16K309</strain>
    </source>
</reference>
<dbReference type="EMBL" id="SMKS01000105">
    <property type="protein sequence ID" value="TDC99218.1"/>
    <property type="molecule type" value="Genomic_DNA"/>
</dbReference>
<keyword evidence="1" id="KW-1133">Transmembrane helix</keyword>
<keyword evidence="1" id="KW-0812">Transmembrane</keyword>
<feature type="transmembrane region" description="Helical" evidence="1">
    <location>
        <begin position="47"/>
        <end position="74"/>
    </location>
</feature>
<dbReference type="InterPro" id="IPR007168">
    <property type="entry name" value="Phageshock_PspC_N"/>
</dbReference>
<dbReference type="Pfam" id="PF04024">
    <property type="entry name" value="PspC"/>
    <property type="match status" value="1"/>
</dbReference>
<dbReference type="RefSeq" id="WP_132679760.1">
    <property type="nucleotide sequence ID" value="NZ_SMKS01000105.1"/>
</dbReference>
<feature type="transmembrane region" description="Helical" evidence="1">
    <location>
        <begin position="253"/>
        <end position="270"/>
    </location>
</feature>
<dbReference type="AlphaFoldDB" id="A0A4R4V277"/>
<proteinExistence type="predicted"/>
<feature type="transmembrane region" description="Helical" evidence="1">
    <location>
        <begin position="202"/>
        <end position="219"/>
    </location>
</feature>